<sequence>MNEYPDRVHIKRENSEDAGERPQKTPRIDTPVVDEDKEDEKLSLFWFIPQRHTRLCSLKDLVQSQFELPLPPKIPEWSEPVPKAVAVGMALGPATIGKCWVKQAYNLALIRVSSSGRYTITDFDGRSLRVGEYFINPSYDTEEKMLRLVVEILEGYLEAITAKCMLYSVSLYEWRCGRRHWEVKVLKLLRKERLIVLSAEEVHFLEEWVHSEKSLDDSFMLNNRFCSKNFLRGTVDVPFHDVGKMGPGGVALHKLIEDTKAVIVGVKQAFAVLVEANEAEKLLIAFDGEEISSESEELQALTIPNPGPDGGDKFYHWCLERHGNWARTGAFKKATCHEVYHLATMPEIISKHPINWPRGNRSLIPELVNYGENVQKYPWGLPATKLYAAMKNANIDSQYFDLAVRDLLLDLEWWYFKQSKKAKKHFKDLDLQQWPVTASRGLDKKLKGLLPGMS</sequence>
<feature type="region of interest" description="Disordered" evidence="1">
    <location>
        <begin position="1"/>
        <end position="33"/>
    </location>
</feature>
<reference evidence="2 3" key="1">
    <citation type="submission" date="2024-07" db="EMBL/GenBank/DDBJ databases">
        <title>Section-level genome sequencing and comparative genomics of Aspergillus sections Usti and Cavernicolus.</title>
        <authorList>
            <consortium name="Lawrence Berkeley National Laboratory"/>
            <person name="Nybo J.L."/>
            <person name="Vesth T.C."/>
            <person name="Theobald S."/>
            <person name="Frisvad J.C."/>
            <person name="Larsen T.O."/>
            <person name="Kjaerboelling I."/>
            <person name="Rothschild-Mancinelli K."/>
            <person name="Lyhne E.K."/>
            <person name="Kogle M.E."/>
            <person name="Barry K."/>
            <person name="Clum A."/>
            <person name="Na H."/>
            <person name="Ledsgaard L."/>
            <person name="Lin J."/>
            <person name="Lipzen A."/>
            <person name="Kuo A."/>
            <person name="Riley R."/>
            <person name="Mondo S."/>
            <person name="LaButti K."/>
            <person name="Haridas S."/>
            <person name="Pangalinan J."/>
            <person name="Salamov A.A."/>
            <person name="Simmons B.A."/>
            <person name="Magnuson J.K."/>
            <person name="Chen J."/>
            <person name="Drula E."/>
            <person name="Henrissat B."/>
            <person name="Wiebenga A."/>
            <person name="Lubbers R.J."/>
            <person name="Gomes A.C."/>
            <person name="Makela M.R."/>
            <person name="Stajich J."/>
            <person name="Grigoriev I.V."/>
            <person name="Mortensen U.H."/>
            <person name="De vries R.P."/>
            <person name="Baker S.E."/>
            <person name="Andersen M.R."/>
        </authorList>
    </citation>
    <scope>NUCLEOTIDE SEQUENCE [LARGE SCALE GENOMIC DNA]</scope>
    <source>
        <strain evidence="2 3">CBS 600.67</strain>
    </source>
</reference>
<evidence type="ECO:0000313" key="2">
    <source>
        <dbReference type="EMBL" id="KAL2822824.1"/>
    </source>
</evidence>
<accession>A0ABR4I6C4</accession>
<dbReference type="EMBL" id="JBFXLS010000056">
    <property type="protein sequence ID" value="KAL2822824.1"/>
    <property type="molecule type" value="Genomic_DNA"/>
</dbReference>
<evidence type="ECO:0000256" key="1">
    <source>
        <dbReference type="SAM" id="MobiDB-lite"/>
    </source>
</evidence>
<protein>
    <submittedName>
        <fullName evidence="2">Uncharacterized protein</fullName>
    </submittedName>
</protein>
<feature type="compositionally biased region" description="Basic and acidic residues" evidence="1">
    <location>
        <begin position="1"/>
        <end position="27"/>
    </location>
</feature>
<organism evidence="2 3">
    <name type="scientific">Aspergillus cavernicola</name>
    <dbReference type="NCBI Taxonomy" id="176166"/>
    <lineage>
        <taxon>Eukaryota</taxon>
        <taxon>Fungi</taxon>
        <taxon>Dikarya</taxon>
        <taxon>Ascomycota</taxon>
        <taxon>Pezizomycotina</taxon>
        <taxon>Eurotiomycetes</taxon>
        <taxon>Eurotiomycetidae</taxon>
        <taxon>Eurotiales</taxon>
        <taxon>Aspergillaceae</taxon>
        <taxon>Aspergillus</taxon>
        <taxon>Aspergillus subgen. Nidulantes</taxon>
    </lineage>
</organism>
<gene>
    <name evidence="2" type="ORF">BDW59DRAFT_163635</name>
</gene>
<comment type="caution">
    <text evidence="2">The sequence shown here is derived from an EMBL/GenBank/DDBJ whole genome shotgun (WGS) entry which is preliminary data.</text>
</comment>
<dbReference type="Proteomes" id="UP001610335">
    <property type="component" value="Unassembled WGS sequence"/>
</dbReference>
<proteinExistence type="predicted"/>
<evidence type="ECO:0000313" key="3">
    <source>
        <dbReference type="Proteomes" id="UP001610335"/>
    </source>
</evidence>
<name>A0ABR4I6C4_9EURO</name>
<keyword evidence="3" id="KW-1185">Reference proteome</keyword>